<evidence type="ECO:0000256" key="4">
    <source>
        <dbReference type="ARBA" id="ARBA00022801"/>
    </source>
</evidence>
<keyword evidence="6" id="KW-0482">Metalloprotease</keyword>
<keyword evidence="2" id="KW-0645">Protease</keyword>
<dbReference type="AlphaFoldDB" id="A0A3D9YNS7"/>
<dbReference type="OrthoDB" id="9805070at2"/>
<evidence type="ECO:0000256" key="6">
    <source>
        <dbReference type="ARBA" id="ARBA00023049"/>
    </source>
</evidence>
<feature type="domain" description="M23ase beta-sheet core" evidence="9">
    <location>
        <begin position="348"/>
        <end position="442"/>
    </location>
</feature>
<keyword evidence="8" id="KW-1133">Transmembrane helix</keyword>
<feature type="region of interest" description="Disordered" evidence="7">
    <location>
        <begin position="138"/>
        <end position="215"/>
    </location>
</feature>
<organism evidence="10 11">
    <name type="scientific">Methylovirgula ligni</name>
    <dbReference type="NCBI Taxonomy" id="569860"/>
    <lineage>
        <taxon>Bacteria</taxon>
        <taxon>Pseudomonadati</taxon>
        <taxon>Pseudomonadota</taxon>
        <taxon>Alphaproteobacteria</taxon>
        <taxon>Hyphomicrobiales</taxon>
        <taxon>Beijerinckiaceae</taxon>
        <taxon>Methylovirgula</taxon>
    </lineage>
</organism>
<evidence type="ECO:0000259" key="9">
    <source>
        <dbReference type="Pfam" id="PF01551"/>
    </source>
</evidence>
<dbReference type="RefSeq" id="WP_115837532.1">
    <property type="nucleotide sequence ID" value="NZ_CP025086.1"/>
</dbReference>
<keyword evidence="11" id="KW-1185">Reference proteome</keyword>
<name>A0A3D9YNS7_9HYPH</name>
<keyword evidence="3" id="KW-0479">Metal-binding</keyword>
<dbReference type="EMBL" id="QUMO01000005">
    <property type="protein sequence ID" value="REF84174.1"/>
    <property type="molecule type" value="Genomic_DNA"/>
</dbReference>
<keyword evidence="5" id="KW-0862">Zinc</keyword>
<dbReference type="Pfam" id="PF01551">
    <property type="entry name" value="Peptidase_M23"/>
    <property type="match status" value="1"/>
</dbReference>
<dbReference type="SUPFAM" id="SSF51261">
    <property type="entry name" value="Duplicated hybrid motif"/>
    <property type="match status" value="1"/>
</dbReference>
<evidence type="ECO:0000256" key="5">
    <source>
        <dbReference type="ARBA" id="ARBA00022833"/>
    </source>
</evidence>
<dbReference type="GO" id="GO:0006508">
    <property type="term" value="P:proteolysis"/>
    <property type="evidence" value="ECO:0007669"/>
    <property type="project" value="UniProtKB-KW"/>
</dbReference>
<dbReference type="Proteomes" id="UP000256900">
    <property type="component" value="Unassembled WGS sequence"/>
</dbReference>
<dbReference type="InterPro" id="IPR011055">
    <property type="entry name" value="Dup_hybrid_motif"/>
</dbReference>
<dbReference type="GO" id="GO:0004222">
    <property type="term" value="F:metalloendopeptidase activity"/>
    <property type="evidence" value="ECO:0007669"/>
    <property type="project" value="TreeGrafter"/>
</dbReference>
<evidence type="ECO:0000256" key="1">
    <source>
        <dbReference type="ARBA" id="ARBA00001947"/>
    </source>
</evidence>
<dbReference type="FunFam" id="2.70.70.10:FF:000006">
    <property type="entry name" value="M23 family peptidase"/>
    <property type="match status" value="1"/>
</dbReference>
<dbReference type="PANTHER" id="PTHR21666:SF288">
    <property type="entry name" value="CELL DIVISION PROTEIN YTFB"/>
    <property type="match status" value="1"/>
</dbReference>
<keyword evidence="8" id="KW-0812">Transmembrane</keyword>
<evidence type="ECO:0000256" key="7">
    <source>
        <dbReference type="SAM" id="MobiDB-lite"/>
    </source>
</evidence>
<dbReference type="CDD" id="cd12797">
    <property type="entry name" value="M23_peptidase"/>
    <property type="match status" value="1"/>
</dbReference>
<evidence type="ECO:0000313" key="10">
    <source>
        <dbReference type="EMBL" id="REF84174.1"/>
    </source>
</evidence>
<protein>
    <submittedName>
        <fullName evidence="10">Peptidase M23-like protein</fullName>
    </submittedName>
</protein>
<proteinExistence type="predicted"/>
<feature type="transmembrane region" description="Helical" evidence="8">
    <location>
        <begin position="34"/>
        <end position="59"/>
    </location>
</feature>
<reference evidence="10 11" key="1">
    <citation type="submission" date="2018-08" db="EMBL/GenBank/DDBJ databases">
        <title>Genomic Encyclopedia of Type Strains, Phase IV (KMG-IV): sequencing the most valuable type-strain genomes for metagenomic binning, comparative biology and taxonomic classification.</title>
        <authorList>
            <person name="Goeker M."/>
        </authorList>
    </citation>
    <scope>NUCLEOTIDE SEQUENCE [LARGE SCALE GENOMIC DNA]</scope>
    <source>
        <strain evidence="10 11">BW863</strain>
    </source>
</reference>
<evidence type="ECO:0000256" key="3">
    <source>
        <dbReference type="ARBA" id="ARBA00022723"/>
    </source>
</evidence>
<keyword evidence="8" id="KW-0472">Membrane</keyword>
<accession>A0A3D9YNS7</accession>
<dbReference type="GO" id="GO:0046872">
    <property type="term" value="F:metal ion binding"/>
    <property type="evidence" value="ECO:0007669"/>
    <property type="project" value="UniProtKB-KW"/>
</dbReference>
<keyword evidence="4" id="KW-0378">Hydrolase</keyword>
<comment type="caution">
    <text evidence="10">The sequence shown here is derived from an EMBL/GenBank/DDBJ whole genome shotgun (WGS) entry which is preliminary data.</text>
</comment>
<evidence type="ECO:0000256" key="2">
    <source>
        <dbReference type="ARBA" id="ARBA00022670"/>
    </source>
</evidence>
<comment type="cofactor">
    <cofactor evidence="1">
        <name>Zn(2+)</name>
        <dbReference type="ChEBI" id="CHEBI:29105"/>
    </cofactor>
</comment>
<dbReference type="InterPro" id="IPR050570">
    <property type="entry name" value="Cell_wall_metabolism_enzyme"/>
</dbReference>
<gene>
    <name evidence="10" type="ORF">DES32_3021</name>
</gene>
<dbReference type="InterPro" id="IPR016047">
    <property type="entry name" value="M23ase_b-sheet_dom"/>
</dbReference>
<evidence type="ECO:0000256" key="8">
    <source>
        <dbReference type="SAM" id="Phobius"/>
    </source>
</evidence>
<dbReference type="PANTHER" id="PTHR21666">
    <property type="entry name" value="PEPTIDASE-RELATED"/>
    <property type="match status" value="1"/>
</dbReference>
<sequence length="458" mass="48253">MHARHAQAGHKPHHRLLLTFAYRAHARTLTIPRFAAFVVFLLIPVAAVIYLAATCYLIFHDDVLAGLMQHQADMQYAYEDRIAALKRDVENINQRSASDAADFAERLRDFSRRQDQVESRTALLATFAAEAKQMHFPADADTPGAVDPAPTAAISPSSAPPATAAGFAAPDPPLDGKPHPAGFDLRLQDGAHPATLPFSTSDAAPADENATQSPNSLAHDLAARYQRTEATDLALLATLERPADRLKRRVHDTLAAVGLSASRFHVGDHAPYGNTAGGVGGPFVPLPVLSDGSAFAGAAAHLQNALATAQDLEAVLPHIPLKAPLPGELEVTSPFGPRIDPFFGRPALHTGVDLHGAYGDSVRATAPGRVSFAGSMGGYGNLVEIDNGNGLATRYAHLSSIDVTVGESVAAGSVVGHIGDTGRATGPHLHYEVRIDGEPVDPERFLHAGQTLAANLAL</sequence>
<dbReference type="Gene3D" id="2.70.70.10">
    <property type="entry name" value="Glucose Permease (Domain IIA)"/>
    <property type="match status" value="1"/>
</dbReference>
<evidence type="ECO:0000313" key="11">
    <source>
        <dbReference type="Proteomes" id="UP000256900"/>
    </source>
</evidence>
<feature type="compositionally biased region" description="Low complexity" evidence="7">
    <location>
        <begin position="148"/>
        <end position="169"/>
    </location>
</feature>